<gene>
    <name evidence="2" type="ORF">AMECASPLE_032784</name>
</gene>
<evidence type="ECO:0000313" key="3">
    <source>
        <dbReference type="Proteomes" id="UP001469553"/>
    </source>
</evidence>
<reference evidence="2 3" key="1">
    <citation type="submission" date="2021-06" db="EMBL/GenBank/DDBJ databases">
        <authorList>
            <person name="Palmer J.M."/>
        </authorList>
    </citation>
    <scope>NUCLEOTIDE SEQUENCE [LARGE SCALE GENOMIC DNA]</scope>
    <source>
        <strain evidence="2 3">AS_MEX2019</strain>
        <tissue evidence="2">Muscle</tissue>
    </source>
</reference>
<feature type="compositionally biased region" description="Low complexity" evidence="1">
    <location>
        <begin position="60"/>
        <end position="69"/>
    </location>
</feature>
<evidence type="ECO:0000256" key="1">
    <source>
        <dbReference type="SAM" id="MobiDB-lite"/>
    </source>
</evidence>
<feature type="region of interest" description="Disordered" evidence="1">
    <location>
        <begin position="52"/>
        <end position="111"/>
    </location>
</feature>
<proteinExistence type="predicted"/>
<comment type="caution">
    <text evidence="2">The sequence shown here is derived from an EMBL/GenBank/DDBJ whole genome shotgun (WGS) entry which is preliminary data.</text>
</comment>
<organism evidence="2 3">
    <name type="scientific">Ameca splendens</name>
    <dbReference type="NCBI Taxonomy" id="208324"/>
    <lineage>
        <taxon>Eukaryota</taxon>
        <taxon>Metazoa</taxon>
        <taxon>Chordata</taxon>
        <taxon>Craniata</taxon>
        <taxon>Vertebrata</taxon>
        <taxon>Euteleostomi</taxon>
        <taxon>Actinopterygii</taxon>
        <taxon>Neopterygii</taxon>
        <taxon>Teleostei</taxon>
        <taxon>Neoteleostei</taxon>
        <taxon>Acanthomorphata</taxon>
        <taxon>Ovalentaria</taxon>
        <taxon>Atherinomorphae</taxon>
        <taxon>Cyprinodontiformes</taxon>
        <taxon>Goodeidae</taxon>
        <taxon>Ameca</taxon>
    </lineage>
</organism>
<dbReference type="EMBL" id="JAHRIP010004315">
    <property type="protein sequence ID" value="MEQ2281665.1"/>
    <property type="molecule type" value="Genomic_DNA"/>
</dbReference>
<accession>A0ABV0XJP4</accession>
<evidence type="ECO:0000313" key="2">
    <source>
        <dbReference type="EMBL" id="MEQ2281665.1"/>
    </source>
</evidence>
<keyword evidence="3" id="KW-1185">Reference proteome</keyword>
<name>A0ABV0XJP4_9TELE</name>
<dbReference type="Proteomes" id="UP001469553">
    <property type="component" value="Unassembled WGS sequence"/>
</dbReference>
<protein>
    <submittedName>
        <fullName evidence="2">Uncharacterized protein</fullName>
    </submittedName>
</protein>
<sequence length="138" mass="15280">MDLHTHSDNISSFHGQQEWVSTSFQSPNNHEVLSVSSLVPSPVFTLIPSCHTTTIRNPYSESPSSSNTSEEIKLSETFSSEFLEAQDKRTTSTPISESINPAEVQQRKLSDGNLVEEKSISLMLPKDVHSEETGMVKT</sequence>